<reference evidence="1 2" key="1">
    <citation type="journal article" date="2014" name="PLoS Genet.">
        <title>Phylogenetically driven sequencing of extremely halophilic archaea reveals strategies for static and dynamic osmo-response.</title>
        <authorList>
            <person name="Becker E.A."/>
            <person name="Seitzer P.M."/>
            <person name="Tritt A."/>
            <person name="Larsen D."/>
            <person name="Krusor M."/>
            <person name="Yao A.I."/>
            <person name="Wu D."/>
            <person name="Madern D."/>
            <person name="Eisen J.A."/>
            <person name="Darling A.E."/>
            <person name="Facciotti M.T."/>
        </authorList>
    </citation>
    <scope>NUCLEOTIDE SEQUENCE [LARGE SCALE GENOMIC DNA]</scope>
    <source>
        <strain evidence="1 2">JCM 13552</strain>
    </source>
</reference>
<gene>
    <name evidence="1" type="ORF">C451_00720</name>
</gene>
<dbReference type="Proteomes" id="UP000011680">
    <property type="component" value="Unassembled WGS sequence"/>
</dbReference>
<dbReference type="EMBL" id="AOMF01000019">
    <property type="protein sequence ID" value="EMA56757.1"/>
    <property type="molecule type" value="Genomic_DNA"/>
</dbReference>
<accession>M0NFK3</accession>
<keyword evidence="2" id="KW-1185">Reference proteome</keyword>
<sequence length="112" mass="12839">MQTQWFTIELSVCQFRESWWPAAYRGGHSVDLFVPLPENRTLWIAASSRWLAKQFGIDPFSSDALASVVPEPPHECKAEGCEFETEDYGTFLLHDEREHAPRATHHADQEGH</sequence>
<proteinExistence type="predicted"/>
<evidence type="ECO:0000313" key="1">
    <source>
        <dbReference type="EMBL" id="EMA56757.1"/>
    </source>
</evidence>
<dbReference type="PATRIC" id="fig|1227457.3.peg.123"/>
<dbReference type="STRING" id="1227457.C451_00720"/>
<evidence type="ECO:0000313" key="2">
    <source>
        <dbReference type="Proteomes" id="UP000011680"/>
    </source>
</evidence>
<name>M0NFK3_9EURY</name>
<dbReference type="AlphaFoldDB" id="M0NFK3"/>
<protein>
    <submittedName>
        <fullName evidence="1">Uncharacterized protein</fullName>
    </submittedName>
</protein>
<comment type="caution">
    <text evidence="1">The sequence shown here is derived from an EMBL/GenBank/DDBJ whole genome shotgun (WGS) entry which is preliminary data.</text>
</comment>
<organism evidence="1 2">
    <name type="scientific">Halococcus thailandensis JCM 13552</name>
    <dbReference type="NCBI Taxonomy" id="1227457"/>
    <lineage>
        <taxon>Archaea</taxon>
        <taxon>Methanobacteriati</taxon>
        <taxon>Methanobacteriota</taxon>
        <taxon>Stenosarchaea group</taxon>
        <taxon>Halobacteria</taxon>
        <taxon>Halobacteriales</taxon>
        <taxon>Halococcaceae</taxon>
        <taxon>Halococcus</taxon>
    </lineage>
</organism>